<organism evidence="2">
    <name type="scientific">uncultured Caudovirales phage</name>
    <dbReference type="NCBI Taxonomy" id="2100421"/>
    <lineage>
        <taxon>Viruses</taxon>
        <taxon>Duplodnaviria</taxon>
        <taxon>Heunggongvirae</taxon>
        <taxon>Uroviricota</taxon>
        <taxon>Caudoviricetes</taxon>
        <taxon>Peduoviridae</taxon>
        <taxon>Maltschvirus</taxon>
        <taxon>Maltschvirus maltsch</taxon>
    </lineage>
</organism>
<dbReference type="EMBL" id="LR796162">
    <property type="protein sequence ID" value="CAB4122929.1"/>
    <property type="molecule type" value="Genomic_DNA"/>
</dbReference>
<proteinExistence type="predicted"/>
<accession>A0A6J5KRS1</accession>
<name>A0A6J5KRS1_9CAUD</name>
<dbReference type="InterPro" id="IPR057696">
    <property type="entry name" value="DUF7936"/>
</dbReference>
<feature type="domain" description="DUF7936" evidence="1">
    <location>
        <begin position="1"/>
        <end position="107"/>
    </location>
</feature>
<protein>
    <recommendedName>
        <fullName evidence="1">DUF7936 domain-containing protein</fullName>
    </recommendedName>
</protein>
<gene>
    <name evidence="2" type="ORF">UFOVP33_78</name>
</gene>
<dbReference type="Pfam" id="PF25590">
    <property type="entry name" value="DUF7936"/>
    <property type="match status" value="1"/>
</dbReference>
<evidence type="ECO:0000259" key="1">
    <source>
        <dbReference type="Pfam" id="PF25590"/>
    </source>
</evidence>
<reference evidence="2" key="1">
    <citation type="submission" date="2020-04" db="EMBL/GenBank/DDBJ databases">
        <authorList>
            <person name="Chiriac C."/>
            <person name="Salcher M."/>
            <person name="Ghai R."/>
            <person name="Kavagutti S V."/>
        </authorList>
    </citation>
    <scope>NUCLEOTIDE SEQUENCE</scope>
</reference>
<sequence length="108" mass="11942">MTTYTWQFPVLDVYPTHQGFTDAVFNMHWRLLCDDGNGHTADAYGTQMAGPIDPNDFIAFADLTLAEVTAWLEAAMGEYDVNVLKASLAQQIADQINPPTVSLPPPWV</sequence>
<evidence type="ECO:0000313" key="2">
    <source>
        <dbReference type="EMBL" id="CAB4122929.1"/>
    </source>
</evidence>